<evidence type="ECO:0000313" key="2">
    <source>
        <dbReference type="EMBL" id="AWV48374.1"/>
    </source>
</evidence>
<sequence>MSLITQVFPDLNGVTAAAIDALLQKAGAYLRIYAEQYQQTLARCMAILNQFSEVLAINSTAY</sequence>
<evidence type="ECO:0000259" key="1">
    <source>
        <dbReference type="Pfam" id="PF00934"/>
    </source>
</evidence>
<gene>
    <name evidence="2" type="ORF">DIJ64_10800</name>
</gene>
<dbReference type="Gene3D" id="1.10.287.850">
    <property type="entry name" value="HP0062-like domain"/>
    <property type="match status" value="1"/>
</dbReference>
<dbReference type="InterPro" id="IPR038332">
    <property type="entry name" value="PPE_sf"/>
</dbReference>
<name>A0AAD0KT24_MYCLR</name>
<organism evidence="2 3">
    <name type="scientific">Mycobacterium leprae</name>
    <dbReference type="NCBI Taxonomy" id="1769"/>
    <lineage>
        <taxon>Bacteria</taxon>
        <taxon>Bacillati</taxon>
        <taxon>Actinomycetota</taxon>
        <taxon>Actinomycetes</taxon>
        <taxon>Mycobacteriales</taxon>
        <taxon>Mycobacteriaceae</taxon>
        <taxon>Mycobacterium</taxon>
    </lineage>
</organism>
<reference evidence="2 3" key="1">
    <citation type="submission" date="2018-05" db="EMBL/GenBank/DDBJ databases">
        <title>Evolution of small genomes with special reference to Mycobacterium leprae.</title>
        <authorList>
            <person name="Mohanty P.S."/>
            <person name="Bansal A.K."/>
            <person name="Gupta U.D."/>
            <person name="Naaz F."/>
            <person name="Dwivedi V.D."/>
            <person name="Singh H."/>
            <person name="Gupta G."/>
            <person name="Sharma S."/>
            <person name="Arora M."/>
        </authorList>
    </citation>
    <scope>NUCLEOTIDE SEQUENCE [LARGE SCALE GENOMIC DNA]</scope>
    <source>
        <strain evidence="2 3">MRHRU-235-G</strain>
    </source>
</reference>
<feature type="domain" description="PE" evidence="1">
    <location>
        <begin position="9"/>
        <end position="62"/>
    </location>
</feature>
<proteinExistence type="predicted"/>
<dbReference type="SUPFAM" id="SSF140459">
    <property type="entry name" value="PE/PPE dimer-like"/>
    <property type="match status" value="1"/>
</dbReference>
<dbReference type="EMBL" id="CP029543">
    <property type="protein sequence ID" value="AWV48374.1"/>
    <property type="molecule type" value="Genomic_DNA"/>
</dbReference>
<dbReference type="AlphaFoldDB" id="A0AAD0KT24"/>
<dbReference type="InterPro" id="IPR000084">
    <property type="entry name" value="PE-PGRS_N"/>
</dbReference>
<dbReference type="Pfam" id="PF00934">
    <property type="entry name" value="PE"/>
    <property type="match status" value="1"/>
</dbReference>
<accession>A0AAD0KT24</accession>
<protein>
    <submittedName>
        <fullName evidence="2">PE domain-containing protein</fullName>
    </submittedName>
</protein>
<dbReference type="Proteomes" id="UP000249682">
    <property type="component" value="Chromosome"/>
</dbReference>
<evidence type="ECO:0000313" key="3">
    <source>
        <dbReference type="Proteomes" id="UP000249682"/>
    </source>
</evidence>